<name>A0ABQ0AED8_9GAMM</name>
<comment type="caution">
    <text evidence="9">The sequence shown here is derived from an EMBL/GenBank/DDBJ whole genome shotgun (WGS) entry which is preliminary data.</text>
</comment>
<evidence type="ECO:0000256" key="6">
    <source>
        <dbReference type="RuleBase" id="RU362062"/>
    </source>
</evidence>
<comment type="subcellular location">
    <subcellularLocation>
        <location evidence="1 6">Bacterial flagellum basal body</location>
    </subcellularLocation>
</comment>
<keyword evidence="9" id="KW-0282">Flagellum</keyword>
<comment type="subunit">
    <text evidence="5 6">The basal body constitutes a major portion of the flagellar organelle and consists of four rings (L,P,S, and M) mounted on a central rod. The rod consists of about 26 subunits of FlgG in the distal portion, and FlgB, FlgC and FlgF are thought to build up the proximal portion of the rod with about 6 subunits each.</text>
</comment>
<dbReference type="PANTHER" id="PTHR30435:SF2">
    <property type="entry name" value="FLAGELLAR BASAL-BODY ROD PROTEIN FLGC"/>
    <property type="match status" value="1"/>
</dbReference>
<dbReference type="InterPro" id="IPR006299">
    <property type="entry name" value="FlgC"/>
</dbReference>
<evidence type="ECO:0000313" key="9">
    <source>
        <dbReference type="EMBL" id="GAA6169898.1"/>
    </source>
</evidence>
<evidence type="ECO:0000313" key="10">
    <source>
        <dbReference type="Proteomes" id="UP001465153"/>
    </source>
</evidence>
<dbReference type="PROSITE" id="PS00588">
    <property type="entry name" value="FLAGELLA_BB_ROD"/>
    <property type="match status" value="1"/>
</dbReference>
<organism evidence="9 10">
    <name type="scientific">Sessilibacter corallicola</name>
    <dbReference type="NCBI Taxonomy" id="2904075"/>
    <lineage>
        <taxon>Bacteria</taxon>
        <taxon>Pseudomonadati</taxon>
        <taxon>Pseudomonadota</taxon>
        <taxon>Gammaproteobacteria</taxon>
        <taxon>Cellvibrionales</taxon>
        <taxon>Cellvibrionaceae</taxon>
        <taxon>Sessilibacter</taxon>
    </lineage>
</organism>
<feature type="domain" description="Flagellar basal body rod protein N-terminal" evidence="7">
    <location>
        <begin position="9"/>
        <end position="31"/>
    </location>
</feature>
<dbReference type="Pfam" id="PF00460">
    <property type="entry name" value="Flg_bb_rod"/>
    <property type="match status" value="1"/>
</dbReference>
<keyword evidence="9" id="KW-0966">Cell projection</keyword>
<dbReference type="Pfam" id="PF06429">
    <property type="entry name" value="Flg_bbr_C"/>
    <property type="match status" value="1"/>
</dbReference>
<dbReference type="Proteomes" id="UP001465153">
    <property type="component" value="Unassembled WGS sequence"/>
</dbReference>
<sequence>MSLGNIFATSATALNANSVRLNTTASNLANAESAASSIDETYRARHPVFSAIAQQVSDIQFETLDDGIKENSGVQVLGIVESQAPLQQRYEPGHPLANEQGYVFYPNVNAVEEMTNMIASSKGYQMNVEVLNTAKTMMQRLLTLGQ</sequence>
<feature type="domain" description="Flagellar basal-body/hook protein C-terminal" evidence="8">
    <location>
        <begin position="100"/>
        <end position="144"/>
    </location>
</feature>
<dbReference type="PANTHER" id="PTHR30435">
    <property type="entry name" value="FLAGELLAR PROTEIN"/>
    <property type="match status" value="1"/>
</dbReference>
<dbReference type="NCBIfam" id="TIGR01395">
    <property type="entry name" value="FlgC"/>
    <property type="match status" value="1"/>
</dbReference>
<evidence type="ECO:0000259" key="8">
    <source>
        <dbReference type="Pfam" id="PF06429"/>
    </source>
</evidence>
<dbReference type="InterPro" id="IPR001444">
    <property type="entry name" value="Flag_bb_rod_N"/>
</dbReference>
<reference evidence="9 10" key="1">
    <citation type="submission" date="2024-04" db="EMBL/GenBank/DDBJ databases">
        <title>Draft genome sequence of Sessilibacter corallicola NBRC 116591.</title>
        <authorList>
            <person name="Miyakawa T."/>
            <person name="Kusuya Y."/>
            <person name="Miura T."/>
        </authorList>
    </citation>
    <scope>NUCLEOTIDE SEQUENCE [LARGE SCALE GENOMIC DNA]</scope>
    <source>
        <strain evidence="9 10">KU-00831-HH</strain>
    </source>
</reference>
<proteinExistence type="inferred from homology"/>
<keyword evidence="10" id="KW-1185">Reference proteome</keyword>
<gene>
    <name evidence="9" type="primary">flgC</name>
    <name evidence="9" type="ORF">NBRC116591_37100</name>
</gene>
<evidence type="ECO:0000256" key="5">
    <source>
        <dbReference type="ARBA" id="ARBA00025933"/>
    </source>
</evidence>
<comment type="similarity">
    <text evidence="2">Belongs to the flagella basal body rod proteins family.</text>
</comment>
<dbReference type="InterPro" id="IPR010930">
    <property type="entry name" value="Flg_bb/hook_C_dom"/>
</dbReference>
<evidence type="ECO:0000256" key="3">
    <source>
        <dbReference type="ARBA" id="ARBA00017941"/>
    </source>
</evidence>
<evidence type="ECO:0000259" key="7">
    <source>
        <dbReference type="Pfam" id="PF00460"/>
    </source>
</evidence>
<dbReference type="EMBL" id="BAABWN010000016">
    <property type="protein sequence ID" value="GAA6169898.1"/>
    <property type="molecule type" value="Genomic_DNA"/>
</dbReference>
<evidence type="ECO:0000256" key="1">
    <source>
        <dbReference type="ARBA" id="ARBA00004117"/>
    </source>
</evidence>
<keyword evidence="4 6" id="KW-0975">Bacterial flagellum</keyword>
<evidence type="ECO:0000256" key="2">
    <source>
        <dbReference type="ARBA" id="ARBA00009677"/>
    </source>
</evidence>
<evidence type="ECO:0000256" key="4">
    <source>
        <dbReference type="ARBA" id="ARBA00023143"/>
    </source>
</evidence>
<protein>
    <recommendedName>
        <fullName evidence="3 6">Flagellar basal-body rod protein FlgC</fullName>
    </recommendedName>
</protein>
<dbReference type="InterPro" id="IPR019776">
    <property type="entry name" value="Flagellar_basal_body_rod_CS"/>
</dbReference>
<dbReference type="RefSeq" id="WP_233090108.1">
    <property type="nucleotide sequence ID" value="NZ_BAABWN010000016.1"/>
</dbReference>
<keyword evidence="9" id="KW-0969">Cilium</keyword>
<accession>A0ABQ0AED8</accession>